<dbReference type="SMART" id="SM00537">
    <property type="entry name" value="DCX"/>
    <property type="match status" value="2"/>
</dbReference>
<dbReference type="PROSITE" id="PS50309">
    <property type="entry name" value="DC"/>
    <property type="match status" value="2"/>
</dbReference>
<evidence type="ECO:0000256" key="9">
    <source>
        <dbReference type="SAM" id="MobiDB-lite"/>
    </source>
</evidence>
<dbReference type="OrthoDB" id="1738954at2759"/>
<dbReference type="Pfam" id="PF03607">
    <property type="entry name" value="DCX"/>
    <property type="match status" value="2"/>
</dbReference>
<dbReference type="InterPro" id="IPR011009">
    <property type="entry name" value="Kinase-like_dom_sf"/>
</dbReference>
<evidence type="ECO:0000313" key="13">
    <source>
        <dbReference type="Proteomes" id="UP000192578"/>
    </source>
</evidence>
<proteinExistence type="inferred from homology"/>
<dbReference type="InterPro" id="IPR003533">
    <property type="entry name" value="Doublecortin_dom"/>
</dbReference>
<dbReference type="InterPro" id="IPR036572">
    <property type="entry name" value="Doublecortin_dom_sf"/>
</dbReference>
<dbReference type="GO" id="GO:0005524">
    <property type="term" value="F:ATP binding"/>
    <property type="evidence" value="ECO:0007669"/>
    <property type="project" value="UniProtKB-UniRule"/>
</dbReference>
<dbReference type="SMART" id="SM00220">
    <property type="entry name" value="S_TKc"/>
    <property type="match status" value="1"/>
</dbReference>
<dbReference type="PROSITE" id="PS00107">
    <property type="entry name" value="PROTEIN_KINASE_ATP"/>
    <property type="match status" value="1"/>
</dbReference>
<feature type="domain" description="Protein kinase" evidence="10">
    <location>
        <begin position="307"/>
        <end position="565"/>
    </location>
</feature>
<dbReference type="InterPro" id="IPR008271">
    <property type="entry name" value="Ser/Thr_kinase_AS"/>
</dbReference>
<evidence type="ECO:0000259" key="10">
    <source>
        <dbReference type="PROSITE" id="PS50011"/>
    </source>
</evidence>
<dbReference type="GO" id="GO:0035556">
    <property type="term" value="P:intracellular signal transduction"/>
    <property type="evidence" value="ECO:0007669"/>
    <property type="project" value="InterPro"/>
</dbReference>
<evidence type="ECO:0000256" key="5">
    <source>
        <dbReference type="ARBA" id="ARBA00031092"/>
    </source>
</evidence>
<dbReference type="Proteomes" id="UP000192578">
    <property type="component" value="Unassembled WGS sequence"/>
</dbReference>
<comment type="catalytic activity">
    <reaction evidence="7">
        <text>L-seryl-[protein] + ATP = O-phospho-L-seryl-[protein] + ADP + H(+)</text>
        <dbReference type="Rhea" id="RHEA:17989"/>
        <dbReference type="Rhea" id="RHEA-COMP:9863"/>
        <dbReference type="Rhea" id="RHEA-COMP:11604"/>
        <dbReference type="ChEBI" id="CHEBI:15378"/>
        <dbReference type="ChEBI" id="CHEBI:29999"/>
        <dbReference type="ChEBI" id="CHEBI:30616"/>
        <dbReference type="ChEBI" id="CHEBI:83421"/>
        <dbReference type="ChEBI" id="CHEBI:456216"/>
        <dbReference type="EC" id="2.7.11.1"/>
    </reaction>
</comment>
<comment type="caution">
    <text evidence="12">The sequence shown here is derived from an EMBL/GenBank/DDBJ whole genome shotgun (WGS) entry which is preliminary data.</text>
</comment>
<gene>
    <name evidence="12" type="ORF">BV898_03968</name>
</gene>
<organism evidence="12 13">
    <name type="scientific">Hypsibius exemplaris</name>
    <name type="common">Freshwater tardigrade</name>
    <dbReference type="NCBI Taxonomy" id="2072580"/>
    <lineage>
        <taxon>Eukaryota</taxon>
        <taxon>Metazoa</taxon>
        <taxon>Ecdysozoa</taxon>
        <taxon>Tardigrada</taxon>
        <taxon>Eutardigrada</taxon>
        <taxon>Parachela</taxon>
        <taxon>Hypsibioidea</taxon>
        <taxon>Hypsibiidae</taxon>
        <taxon>Hypsibius</taxon>
    </lineage>
</organism>
<evidence type="ECO:0000256" key="2">
    <source>
        <dbReference type="ARBA" id="ARBA00012513"/>
    </source>
</evidence>
<evidence type="ECO:0000256" key="7">
    <source>
        <dbReference type="ARBA" id="ARBA00048679"/>
    </source>
</evidence>
<dbReference type="AlphaFoldDB" id="A0A1W0X499"/>
<reference evidence="13" key="1">
    <citation type="submission" date="2017-01" db="EMBL/GenBank/DDBJ databases">
        <title>Comparative genomics of anhydrobiosis in the tardigrade Hypsibius dujardini.</title>
        <authorList>
            <person name="Yoshida Y."/>
            <person name="Koutsovoulos G."/>
            <person name="Laetsch D."/>
            <person name="Stevens L."/>
            <person name="Kumar S."/>
            <person name="Horikawa D."/>
            <person name="Ishino K."/>
            <person name="Komine S."/>
            <person name="Tomita M."/>
            <person name="Blaxter M."/>
            <person name="Arakawa K."/>
        </authorList>
    </citation>
    <scope>NUCLEOTIDE SEQUENCE [LARGE SCALE GENOMIC DNA]</scope>
    <source>
        <strain evidence="13">Z151</strain>
    </source>
</reference>
<dbReference type="SUPFAM" id="SSF56112">
    <property type="entry name" value="Protein kinase-like (PK-like)"/>
    <property type="match status" value="1"/>
</dbReference>
<sequence>MVPSIAISSRPRQESVDRRTRKVRFFRNGDHFFAGLVVSIQAEKYRSLAPLMKDLTKVLDDKLFLAHGVRFILKMDGSVVTSLDEMADEESFICSSVETLKKLDYQSIKQRHQHLNVLSHNDPSKRRSMAEPRSSRAPAKSAGANVTTPKRVYVFLNGPKPRQLMRLLLDERSAQSFTHVLDEITKFFSPLPGPIRKIFDVELGECRALSDFFNGDIFVASVSGRITRGDCDLDLEEQKQLSKKRTVLKSGLSGRQAMTTSGTYVLSARDVAISVASPRVSRRMTLPKQMDGSCFNINHPPDIRDRYNIGKLIGNGNFATVHECVEWRTGRQAAIKIIERNRIKDKKLVGNEITILRRLRHPNIVNLLDEYTFAGRLYVVMELVKGGDLFSLLSQFNKFTEPEAADLVRSLCLALDYLHSNRVVHRDIKPENLLVTEQADGSKALKLADFGLASHVKEGEPLFTICGSPTYVAPEILAETGYGFKVDVWAAGVTAYILLCGFPPFQTDVEDQEALFSQILAGRFEFPSPYWDDVSIAGRDLIRKMIHVNVDSRLFAHQVLESDWMKSNCRLKPIREASISGSCSSDSGIQLKASAAASHAASRAPHAPPVSLLSPSAGGRQVKFRDDVAASRLVKTYSSSSTDLPTELSAGFWEDF</sequence>
<dbReference type="EMBL" id="MTYJ01000019">
    <property type="protein sequence ID" value="OQV22122.1"/>
    <property type="molecule type" value="Genomic_DNA"/>
</dbReference>
<keyword evidence="12" id="KW-0808">Transferase</keyword>
<feature type="compositionally biased region" description="Basic and acidic residues" evidence="9">
    <location>
        <begin position="122"/>
        <end position="134"/>
    </location>
</feature>
<dbReference type="Gene3D" id="1.10.510.10">
    <property type="entry name" value="Transferase(Phosphotransferase) domain 1"/>
    <property type="match status" value="1"/>
</dbReference>
<evidence type="ECO:0000313" key="12">
    <source>
        <dbReference type="EMBL" id="OQV22122.1"/>
    </source>
</evidence>
<dbReference type="Pfam" id="PF00069">
    <property type="entry name" value="Pkinase"/>
    <property type="match status" value="1"/>
</dbReference>
<dbReference type="InterPro" id="IPR000719">
    <property type="entry name" value="Prot_kinase_dom"/>
</dbReference>
<dbReference type="Gene3D" id="3.10.20.230">
    <property type="entry name" value="Doublecortin domain"/>
    <property type="match status" value="2"/>
</dbReference>
<evidence type="ECO:0000256" key="3">
    <source>
        <dbReference type="ARBA" id="ARBA00022741"/>
    </source>
</evidence>
<dbReference type="PANTHER" id="PTHR24347">
    <property type="entry name" value="SERINE/THREONINE-PROTEIN KINASE"/>
    <property type="match status" value="1"/>
</dbReference>
<dbReference type="InterPro" id="IPR017441">
    <property type="entry name" value="Protein_kinase_ATP_BS"/>
</dbReference>
<evidence type="ECO:0000256" key="6">
    <source>
        <dbReference type="ARBA" id="ARBA00047899"/>
    </source>
</evidence>
<name>A0A1W0X499_HYPEX</name>
<dbReference type="EC" id="2.7.11.1" evidence="2"/>
<protein>
    <recommendedName>
        <fullName evidence="2">non-specific serine/threonine protein kinase</fullName>
        <ecNumber evidence="2">2.7.11.1</ecNumber>
    </recommendedName>
    <alternativeName>
        <fullName evidence="5">Doublecortin-like and CAM kinase-like protein</fullName>
    </alternativeName>
</protein>
<dbReference type="PROSITE" id="PS50011">
    <property type="entry name" value="PROTEIN_KINASE_DOM"/>
    <property type="match status" value="1"/>
</dbReference>
<evidence type="ECO:0000256" key="4">
    <source>
        <dbReference type="ARBA" id="ARBA00022840"/>
    </source>
</evidence>
<dbReference type="SUPFAM" id="SSF89837">
    <property type="entry name" value="Doublecortin (DC)"/>
    <property type="match status" value="2"/>
</dbReference>
<keyword evidence="12" id="KW-0418">Kinase</keyword>
<keyword evidence="13" id="KW-1185">Reference proteome</keyword>
<feature type="domain" description="Doublecortin" evidence="11">
    <location>
        <begin position="21"/>
        <end position="106"/>
    </location>
</feature>
<dbReference type="PROSITE" id="PS00108">
    <property type="entry name" value="PROTEIN_KINASE_ST"/>
    <property type="match status" value="1"/>
</dbReference>
<feature type="region of interest" description="Disordered" evidence="9">
    <location>
        <begin position="114"/>
        <end position="142"/>
    </location>
</feature>
<evidence type="ECO:0000259" key="11">
    <source>
        <dbReference type="PROSITE" id="PS50309"/>
    </source>
</evidence>
<dbReference type="GO" id="GO:0004674">
    <property type="term" value="F:protein serine/threonine kinase activity"/>
    <property type="evidence" value="ECO:0007669"/>
    <property type="project" value="UniProtKB-EC"/>
</dbReference>
<comment type="catalytic activity">
    <reaction evidence="6">
        <text>L-threonyl-[protein] + ATP = O-phospho-L-threonyl-[protein] + ADP + H(+)</text>
        <dbReference type="Rhea" id="RHEA:46608"/>
        <dbReference type="Rhea" id="RHEA-COMP:11060"/>
        <dbReference type="Rhea" id="RHEA-COMP:11605"/>
        <dbReference type="ChEBI" id="CHEBI:15378"/>
        <dbReference type="ChEBI" id="CHEBI:30013"/>
        <dbReference type="ChEBI" id="CHEBI:30616"/>
        <dbReference type="ChEBI" id="CHEBI:61977"/>
        <dbReference type="ChEBI" id="CHEBI:456216"/>
        <dbReference type="EC" id="2.7.11.1"/>
    </reaction>
</comment>
<feature type="domain" description="Doublecortin" evidence="11">
    <location>
        <begin position="150"/>
        <end position="232"/>
    </location>
</feature>
<keyword evidence="4 8" id="KW-0067">ATP-binding</keyword>
<comment type="similarity">
    <text evidence="1">Belongs to the protein kinase superfamily. CAMK Ser/Thr protein kinase family. CaMK subfamily.</text>
</comment>
<accession>A0A1W0X499</accession>
<keyword evidence="3 8" id="KW-0547">Nucleotide-binding</keyword>
<feature type="binding site" evidence="8">
    <location>
        <position position="336"/>
    </location>
    <ligand>
        <name>ATP</name>
        <dbReference type="ChEBI" id="CHEBI:30616"/>
    </ligand>
</feature>
<evidence type="ECO:0000256" key="8">
    <source>
        <dbReference type="PROSITE-ProRule" id="PRU10141"/>
    </source>
</evidence>
<dbReference type="FunFam" id="1.10.510.10:FF:000571">
    <property type="entry name" value="Maternal embryonic leucine zipper kinase"/>
    <property type="match status" value="1"/>
</dbReference>
<evidence type="ECO:0000256" key="1">
    <source>
        <dbReference type="ARBA" id="ARBA00005354"/>
    </source>
</evidence>